<evidence type="ECO:0000313" key="2">
    <source>
        <dbReference type="Proteomes" id="UP000232062"/>
    </source>
</evidence>
<comment type="caution">
    <text evidence="1">The sequence shown here is derived from an EMBL/GenBank/DDBJ whole genome shotgun (WGS) entry which is preliminary data.</text>
</comment>
<organism evidence="1 2">
    <name type="scientific">Pantoea rodasii</name>
    <dbReference type="NCBI Taxonomy" id="1076549"/>
    <lineage>
        <taxon>Bacteria</taxon>
        <taxon>Pseudomonadati</taxon>
        <taxon>Pseudomonadota</taxon>
        <taxon>Gammaproteobacteria</taxon>
        <taxon>Enterobacterales</taxon>
        <taxon>Erwiniaceae</taxon>
        <taxon>Pantoea</taxon>
    </lineage>
</organism>
<reference evidence="1 2" key="1">
    <citation type="submission" date="2017-11" db="EMBL/GenBank/DDBJ databases">
        <title>The genome sequence of Pantoea rodasii DSM 26611.</title>
        <authorList>
            <person name="Gao J."/>
            <person name="Mao X."/>
            <person name="Sun J."/>
        </authorList>
    </citation>
    <scope>NUCLEOTIDE SEQUENCE [LARGE SCALE GENOMIC DNA]</scope>
    <source>
        <strain evidence="1 2">DSM 26611</strain>
    </source>
</reference>
<dbReference type="AlphaFoldDB" id="A0A2M9W8A5"/>
<dbReference type="Proteomes" id="UP000232062">
    <property type="component" value="Unassembled WGS sequence"/>
</dbReference>
<protein>
    <recommendedName>
        <fullName evidence="3">Serine protease</fullName>
    </recommendedName>
</protein>
<evidence type="ECO:0008006" key="3">
    <source>
        <dbReference type="Google" id="ProtNLM"/>
    </source>
</evidence>
<name>A0A2M9W8A5_9GAMM</name>
<dbReference type="InterPro" id="IPR009003">
    <property type="entry name" value="Peptidase_S1_PA"/>
</dbReference>
<dbReference type="STRING" id="1076549.HA45_01830"/>
<dbReference type="Gene3D" id="2.40.10.120">
    <property type="match status" value="1"/>
</dbReference>
<dbReference type="OrthoDB" id="6535212at2"/>
<accession>A0A2M9W8A5</accession>
<proteinExistence type="predicted"/>
<dbReference type="RefSeq" id="WP_100703564.1">
    <property type="nucleotide sequence ID" value="NZ_MLFP01000001.1"/>
</dbReference>
<sequence>MRWLFAVTVVCLSGCSVGHYEYSKEAAKRVDMTVTGIPTVLGIGALGTTIPLTPEYSLTAAHVAKYSMYRVKAWHPECDIAVVYHKNSETNLPPPFRNSHIGDNVNLYGYSFISAMPVASSGKNLINTTLANDWNKPSCVVVAANAGVVKGMSGGAVYNASDDTLAGVIVGYSSAIDDNKSGKTLYKDVALYVPYARFQAWLDQVVKS</sequence>
<evidence type="ECO:0000313" key="1">
    <source>
        <dbReference type="EMBL" id="PJZ03766.1"/>
    </source>
</evidence>
<keyword evidence="2" id="KW-1185">Reference proteome</keyword>
<dbReference type="EMBL" id="PIQI01000027">
    <property type="protein sequence ID" value="PJZ03766.1"/>
    <property type="molecule type" value="Genomic_DNA"/>
</dbReference>
<dbReference type="SUPFAM" id="SSF50494">
    <property type="entry name" value="Trypsin-like serine proteases"/>
    <property type="match status" value="1"/>
</dbReference>
<gene>
    <name evidence="1" type="ORF">PRCB_21205</name>
</gene>